<protein>
    <submittedName>
        <fullName evidence="3">T9SS type A sorting domain-containing protein</fullName>
    </submittedName>
</protein>
<comment type="caution">
    <text evidence="3">The sequence shown here is derived from an EMBL/GenBank/DDBJ whole genome shotgun (WGS) entry which is preliminary data.</text>
</comment>
<keyword evidence="4" id="KW-1185">Reference proteome</keyword>
<feature type="domain" description="Secretion system C-terminal sorting" evidence="2">
    <location>
        <begin position="719"/>
        <end position="789"/>
    </location>
</feature>
<keyword evidence="1" id="KW-0732">Signal</keyword>
<name>A0ABW6D7G1_9BACT</name>
<reference evidence="3 4" key="1">
    <citation type="submission" date="2024-03" db="EMBL/GenBank/DDBJ databases">
        <title>Aquirufa genome sequencing.</title>
        <authorList>
            <person name="Pitt A."/>
            <person name="Hahn M.W."/>
        </authorList>
    </citation>
    <scope>NUCLEOTIDE SEQUENCE [LARGE SCALE GENOMIC DNA]</scope>
    <source>
        <strain evidence="3 4">KTFRIE-69F</strain>
    </source>
</reference>
<dbReference type="RefSeq" id="WP_377979347.1">
    <property type="nucleotide sequence ID" value="NZ_JBBKXY010000003.1"/>
</dbReference>
<evidence type="ECO:0000256" key="1">
    <source>
        <dbReference type="SAM" id="SignalP"/>
    </source>
</evidence>
<sequence length="794" mass="89063">MNMIKMRKPLLLFALLITAFTSIYAQILPKNSLAINKDWWTNMTKKYPGFHGTQNRWMSTGDFNKDGLPDIVLQFASVGTTRMFWQDSIIDSRRFKAVFVNRGNNNFELDSNLVFTFKGGDEGQIVLDMNGDGFLDVYQPTDNWHGTRATMPKYFDSRENMGEYMFINKSNKSFEGSFFNDTGGSTRHYQVIDIDKDNDDELAFVGMRDDLNKTIPISYPFEDSLQVFDYKGKFQRKTLQLIQRNSADTLFRNLQFIPMFTKQDTLFGLLKDPRNELGSSKIDMFGYITATEKKAISNISIPVGLSRKPHHNNGRQGFVQDLDGDGKNEYLFSFWRNTDETTYAVIFNDKGQDISSKFFSDSLNYKIGKIAAGMSDVFDDINDDGYIDILPIHGMGFKYKGQFSYFLFNPKIKKYELKKLHNYDIKLLAEQPPTDTLSYWPDYDYKSHTTFLQYFKMNKDQDNMFTNIIAYKMNCEFLPRPKLVYGSSGLCLQNDSLSVKLNSINSKSSYSISFNNKNSVYDPVKNLSYVKETGNLFITETSLEGCVLKSDTLVVTQKSIPATPTITATTPLTFCAGQNVVLNSNGSSNQWYLNDKLIANATAVTYTANAAGTYKVKAISGDCSSPLSAASTVVVNPIPAIPTITMEANGGLTSSASEGNQWYFDGVKIDNATQKTINPTKSGNYTVKVVTPCASEISKPYNLVVTSTEETILGQVSVSPNPVGGEFKVSFPVEFGKTAMVKIVDMSGNVQFKKASVNDGERIEVRNLNGGNYILHLQSNDNANVKAIKISKIQ</sequence>
<dbReference type="InterPro" id="IPR028994">
    <property type="entry name" value="Integrin_alpha_N"/>
</dbReference>
<dbReference type="Pfam" id="PF18962">
    <property type="entry name" value="Por_Secre_tail"/>
    <property type="match status" value="1"/>
</dbReference>
<feature type="signal peptide" evidence="1">
    <location>
        <begin position="1"/>
        <end position="25"/>
    </location>
</feature>
<gene>
    <name evidence="3" type="ORF">SKC35_10595</name>
</gene>
<dbReference type="NCBIfam" id="TIGR04183">
    <property type="entry name" value="Por_Secre_tail"/>
    <property type="match status" value="1"/>
</dbReference>
<dbReference type="InterPro" id="IPR026444">
    <property type="entry name" value="Secre_tail"/>
</dbReference>
<dbReference type="SUPFAM" id="SSF69318">
    <property type="entry name" value="Integrin alpha N-terminal domain"/>
    <property type="match status" value="1"/>
</dbReference>
<evidence type="ECO:0000313" key="4">
    <source>
        <dbReference type="Proteomes" id="UP001598112"/>
    </source>
</evidence>
<organism evidence="3 4">
    <name type="scientific">Aquirufa originis</name>
    <dbReference type="NCBI Taxonomy" id="3096514"/>
    <lineage>
        <taxon>Bacteria</taxon>
        <taxon>Pseudomonadati</taxon>
        <taxon>Bacteroidota</taxon>
        <taxon>Cytophagia</taxon>
        <taxon>Cytophagales</taxon>
        <taxon>Flectobacillaceae</taxon>
        <taxon>Aquirufa</taxon>
    </lineage>
</organism>
<dbReference type="EMBL" id="JBBKXY010000003">
    <property type="protein sequence ID" value="MFD3294138.1"/>
    <property type="molecule type" value="Genomic_DNA"/>
</dbReference>
<dbReference type="Proteomes" id="UP001598112">
    <property type="component" value="Unassembled WGS sequence"/>
</dbReference>
<evidence type="ECO:0000313" key="3">
    <source>
        <dbReference type="EMBL" id="MFD3294138.1"/>
    </source>
</evidence>
<proteinExistence type="predicted"/>
<accession>A0ABW6D7G1</accession>
<feature type="chain" id="PRO_5046755399" evidence="1">
    <location>
        <begin position="26"/>
        <end position="794"/>
    </location>
</feature>
<evidence type="ECO:0000259" key="2">
    <source>
        <dbReference type="Pfam" id="PF18962"/>
    </source>
</evidence>
<dbReference type="Gene3D" id="2.130.10.130">
    <property type="entry name" value="Integrin alpha, N-terminal"/>
    <property type="match status" value="1"/>
</dbReference>